<dbReference type="EMBL" id="CP012752">
    <property type="protein sequence ID" value="ALG06871.1"/>
    <property type="molecule type" value="Genomic_DNA"/>
</dbReference>
<evidence type="ECO:0000259" key="2">
    <source>
        <dbReference type="Pfam" id="PF04149"/>
    </source>
</evidence>
<evidence type="ECO:0000313" key="3">
    <source>
        <dbReference type="EMBL" id="ALG06871.1"/>
    </source>
</evidence>
<organism evidence="3 4">
    <name type="scientific">Kibdelosporangium phytohabitans</name>
    <dbReference type="NCBI Taxonomy" id="860235"/>
    <lineage>
        <taxon>Bacteria</taxon>
        <taxon>Bacillati</taxon>
        <taxon>Actinomycetota</taxon>
        <taxon>Actinomycetes</taxon>
        <taxon>Pseudonocardiales</taxon>
        <taxon>Pseudonocardiaceae</taxon>
        <taxon>Kibdelosporangium</taxon>
    </lineage>
</organism>
<dbReference type="STRING" id="860235.AOZ06_07930"/>
<protein>
    <recommendedName>
        <fullName evidence="2">DUF397 domain-containing protein</fullName>
    </recommendedName>
</protein>
<feature type="region of interest" description="Disordered" evidence="1">
    <location>
        <begin position="1"/>
        <end position="20"/>
    </location>
</feature>
<dbReference type="RefSeq" id="WP_054288843.1">
    <property type="nucleotide sequence ID" value="NZ_CP012752.1"/>
</dbReference>
<dbReference type="KEGG" id="kphy:AOZ06_07930"/>
<accession>A0A0N7F2V3</accession>
<gene>
    <name evidence="3" type="ORF">AOZ06_07930</name>
</gene>
<dbReference type="Pfam" id="PF04149">
    <property type="entry name" value="DUF397"/>
    <property type="match status" value="1"/>
</dbReference>
<dbReference type="AlphaFoldDB" id="A0A0N7F2V3"/>
<feature type="domain" description="DUF397" evidence="2">
    <location>
        <begin position="19"/>
        <end position="61"/>
    </location>
</feature>
<sequence length="62" mass="6897">MTIPQDQPGDEQLRWKNASSGQDTCVDVAHTLEAVRDSKNPDGPILRASRDAMLAMMRSLRD</sequence>
<dbReference type="OrthoDB" id="3696856at2"/>
<dbReference type="InterPro" id="IPR007278">
    <property type="entry name" value="DUF397"/>
</dbReference>
<evidence type="ECO:0000313" key="4">
    <source>
        <dbReference type="Proteomes" id="UP000063699"/>
    </source>
</evidence>
<name>A0A0N7F2V3_9PSEU</name>
<dbReference type="Proteomes" id="UP000063699">
    <property type="component" value="Chromosome"/>
</dbReference>
<evidence type="ECO:0000256" key="1">
    <source>
        <dbReference type="SAM" id="MobiDB-lite"/>
    </source>
</evidence>
<proteinExistence type="predicted"/>
<reference evidence="3 4" key="1">
    <citation type="submission" date="2015-07" db="EMBL/GenBank/DDBJ databases">
        <title>Genome sequencing of Kibdelosporangium phytohabitans.</title>
        <authorList>
            <person name="Qin S."/>
            <person name="Xing K."/>
        </authorList>
    </citation>
    <scope>NUCLEOTIDE SEQUENCE [LARGE SCALE GENOMIC DNA]</scope>
    <source>
        <strain evidence="3 4">KLBMP1111</strain>
    </source>
</reference>
<keyword evidence="4" id="KW-1185">Reference proteome</keyword>